<evidence type="ECO:0000313" key="3">
    <source>
        <dbReference type="Proteomes" id="UP000471521"/>
    </source>
</evidence>
<dbReference type="AlphaFoldDB" id="A0A6B0SSM9"/>
<name>A0A6B0SSM9_9EURY</name>
<keyword evidence="1" id="KW-0812">Transmembrane</keyword>
<comment type="caution">
    <text evidence="2">The sequence shown here is derived from an EMBL/GenBank/DDBJ whole genome shotgun (WGS) entry which is preliminary data.</text>
</comment>
<feature type="transmembrane region" description="Helical" evidence="1">
    <location>
        <begin position="31"/>
        <end position="50"/>
    </location>
</feature>
<reference evidence="2 3" key="1">
    <citation type="submission" date="2019-12" db="EMBL/GenBank/DDBJ databases">
        <title>Isolation and characterization of three novel carbon monoxide-oxidizing members of Halobacteria from salione crusts and soils.</title>
        <authorList>
            <person name="Myers M.R."/>
            <person name="King G.M."/>
        </authorList>
    </citation>
    <scope>NUCLEOTIDE SEQUENCE [LARGE SCALE GENOMIC DNA]</scope>
    <source>
        <strain evidence="2 3">PCN9</strain>
    </source>
</reference>
<keyword evidence="3" id="KW-1185">Reference proteome</keyword>
<organism evidence="2 3">
    <name type="scientific">Halobacterium bonnevillei</name>
    <dbReference type="NCBI Taxonomy" id="2692200"/>
    <lineage>
        <taxon>Archaea</taxon>
        <taxon>Methanobacteriati</taxon>
        <taxon>Methanobacteriota</taxon>
        <taxon>Stenosarchaea group</taxon>
        <taxon>Halobacteria</taxon>
        <taxon>Halobacteriales</taxon>
        <taxon>Halobacteriaceae</taxon>
        <taxon>Halobacterium</taxon>
    </lineage>
</organism>
<keyword evidence="1" id="KW-1133">Transmembrane helix</keyword>
<proteinExistence type="predicted"/>
<dbReference type="RefSeq" id="WP_159527843.1">
    <property type="nucleotide sequence ID" value="NZ_WUUU01000327.1"/>
</dbReference>
<keyword evidence="1" id="KW-0472">Membrane</keyword>
<dbReference type="EMBL" id="WUUU01000327">
    <property type="protein sequence ID" value="MXR22551.1"/>
    <property type="molecule type" value="Genomic_DNA"/>
</dbReference>
<accession>A0A6B0SSM9</accession>
<evidence type="ECO:0000313" key="2">
    <source>
        <dbReference type="EMBL" id="MXR22551.1"/>
    </source>
</evidence>
<evidence type="ECO:0000256" key="1">
    <source>
        <dbReference type="SAM" id="Phobius"/>
    </source>
</evidence>
<protein>
    <submittedName>
        <fullName evidence="2">Uncharacterized protein</fullName>
    </submittedName>
</protein>
<sequence length="57" mass="5824">MDAWKLVAGVLVLLGVFQVLASLGAPSLAAGLTTAFTGFVLLLVGFLAIYRAEVDGS</sequence>
<gene>
    <name evidence="2" type="ORF">GRX66_18950</name>
</gene>
<dbReference type="Proteomes" id="UP000471521">
    <property type="component" value="Unassembled WGS sequence"/>
</dbReference>